<evidence type="ECO:0000313" key="2">
    <source>
        <dbReference type="Proteomes" id="UP000827872"/>
    </source>
</evidence>
<sequence>MFEIERGASADEDEANDDPGVFVHSCNFDNGLCGWMKEKRDDLHWEPVKDVSAADGFGADNFQERKRHMNDFE</sequence>
<comment type="caution">
    <text evidence="1">The sequence shown here is derived from an EMBL/GenBank/DDBJ whole genome shotgun (WGS) entry which is preliminary data.</text>
</comment>
<accession>A0ACB8E8B6</accession>
<dbReference type="EMBL" id="CM037623">
    <property type="protein sequence ID" value="KAH7988672.1"/>
    <property type="molecule type" value="Genomic_DNA"/>
</dbReference>
<dbReference type="Proteomes" id="UP000827872">
    <property type="component" value="Linkage Group LG10"/>
</dbReference>
<reference evidence="1" key="1">
    <citation type="submission" date="2021-08" db="EMBL/GenBank/DDBJ databases">
        <title>The first chromosome-level gecko genome reveals the dynamic sex chromosomes of Neotropical dwarf geckos (Sphaerodactylidae: Sphaerodactylus).</title>
        <authorList>
            <person name="Pinto B.J."/>
            <person name="Keating S.E."/>
            <person name="Gamble T."/>
        </authorList>
    </citation>
    <scope>NUCLEOTIDE SEQUENCE</scope>
    <source>
        <strain evidence="1">TG3544</strain>
    </source>
</reference>
<keyword evidence="2" id="KW-1185">Reference proteome</keyword>
<protein>
    <submittedName>
        <fullName evidence="1">Uncharacterized protein</fullName>
    </submittedName>
</protein>
<gene>
    <name evidence="1" type="ORF">K3G42_020344</name>
</gene>
<evidence type="ECO:0000313" key="1">
    <source>
        <dbReference type="EMBL" id="KAH7988672.1"/>
    </source>
</evidence>
<name>A0ACB8E8B6_9SAUR</name>
<proteinExistence type="predicted"/>
<organism evidence="1 2">
    <name type="scientific">Sphaerodactylus townsendi</name>
    <dbReference type="NCBI Taxonomy" id="933632"/>
    <lineage>
        <taxon>Eukaryota</taxon>
        <taxon>Metazoa</taxon>
        <taxon>Chordata</taxon>
        <taxon>Craniata</taxon>
        <taxon>Vertebrata</taxon>
        <taxon>Euteleostomi</taxon>
        <taxon>Lepidosauria</taxon>
        <taxon>Squamata</taxon>
        <taxon>Bifurcata</taxon>
        <taxon>Gekkota</taxon>
        <taxon>Sphaerodactylidae</taxon>
        <taxon>Sphaerodactylus</taxon>
    </lineage>
</organism>